<evidence type="ECO:0000313" key="1">
    <source>
        <dbReference type="EMBL" id="AMW04159.1"/>
    </source>
</evidence>
<dbReference type="AlphaFoldDB" id="A0A143BGH6"/>
<dbReference type="eggNOG" id="COG1352">
    <property type="taxonomic scope" value="Bacteria"/>
</dbReference>
<reference evidence="1 2" key="1">
    <citation type="journal article" date="2014" name="Proc. Natl. Acad. Sci. U.S.A.">
        <title>Functional type 2 photosynthetic reaction centers found in the rare bacterial phylum Gemmatimonadetes.</title>
        <authorList>
            <person name="Zeng Y."/>
            <person name="Feng F."/>
            <person name="Medova H."/>
            <person name="Dean J."/>
            <person name="Koblizek M."/>
        </authorList>
    </citation>
    <scope>NUCLEOTIDE SEQUENCE [LARGE SCALE GENOMIC DNA]</scope>
    <source>
        <strain evidence="1 2">AP64</strain>
    </source>
</reference>
<organism evidence="1 2">
    <name type="scientific">Gemmatimonas phototrophica</name>
    <dbReference type="NCBI Taxonomy" id="1379270"/>
    <lineage>
        <taxon>Bacteria</taxon>
        <taxon>Pseudomonadati</taxon>
        <taxon>Gemmatimonadota</taxon>
        <taxon>Gemmatimonadia</taxon>
        <taxon>Gemmatimonadales</taxon>
        <taxon>Gemmatimonadaceae</taxon>
        <taxon>Gemmatimonas</taxon>
    </lineage>
</organism>
<evidence type="ECO:0008006" key="3">
    <source>
        <dbReference type="Google" id="ProtNLM"/>
    </source>
</evidence>
<name>A0A143BGH6_9BACT</name>
<keyword evidence="2" id="KW-1185">Reference proteome</keyword>
<proteinExistence type="predicted"/>
<dbReference type="Proteomes" id="UP000076404">
    <property type="component" value="Chromosome"/>
</dbReference>
<accession>A0A143BGH6</accession>
<evidence type="ECO:0000313" key="2">
    <source>
        <dbReference type="Proteomes" id="UP000076404"/>
    </source>
</evidence>
<dbReference type="EMBL" id="CP011454">
    <property type="protein sequence ID" value="AMW04159.1"/>
    <property type="molecule type" value="Genomic_DNA"/>
</dbReference>
<protein>
    <recommendedName>
        <fullName evidence="3">Methyltransferase domain-containing protein</fullName>
    </recommendedName>
</protein>
<dbReference type="SUPFAM" id="SSF53335">
    <property type="entry name" value="S-adenosyl-L-methionine-dependent methyltransferases"/>
    <property type="match status" value="1"/>
</dbReference>
<gene>
    <name evidence="1" type="ORF">GEMMAAP_03545</name>
</gene>
<dbReference type="KEGG" id="gph:GEMMAAP_03545"/>
<dbReference type="STRING" id="1379270.GEMMAAP_03545"/>
<sequence>MPPAKDVLLGSTKVDERQLAREEEFFRRLKLQNGTYKTTARNRMPELDLACAELLRGTVGVRILDMGVSSGVTTADLLQVMAQYTDIGEMVAADLTAHASLRQLGALGVLYDESGYVLQVAVGGNARGRPHDAGKSVQSQSVDLCMRGAGRLLQWLGVPPVPLPLMSARLRGAHAVRFVSQDVFVRNAGWEGHFDLVRVANLLNRAYFSEAQLQQALAHAIEYVKPMGYLLVNRSTDDGFNHGTILQRQPQGHLSVVQRFGSGSEVEALMVAATGAGGGSFAPL</sequence>
<dbReference type="Gene3D" id="3.40.50.150">
    <property type="entry name" value="Vaccinia Virus protein VP39"/>
    <property type="match status" value="1"/>
</dbReference>
<reference evidence="1 2" key="2">
    <citation type="journal article" date="2016" name="Environ. Microbiol. Rep.">
        <title>Metagenomic evidence for the presence of phototrophic Gemmatimonadetes bacteria in diverse environments.</title>
        <authorList>
            <person name="Zeng Y."/>
            <person name="Baumbach J."/>
            <person name="Barbosa E.G."/>
            <person name="Azevedo V."/>
            <person name="Zhang C."/>
            <person name="Koblizek M."/>
        </authorList>
    </citation>
    <scope>NUCLEOTIDE SEQUENCE [LARGE SCALE GENOMIC DNA]</scope>
    <source>
        <strain evidence="1 2">AP64</strain>
    </source>
</reference>
<dbReference type="InterPro" id="IPR029063">
    <property type="entry name" value="SAM-dependent_MTases_sf"/>
</dbReference>